<keyword evidence="4" id="KW-0106">Calcium</keyword>
<dbReference type="SUPFAM" id="SSF53649">
    <property type="entry name" value="Alkaline phosphatase-like"/>
    <property type="match status" value="1"/>
</dbReference>
<dbReference type="PANTHER" id="PTHR42693:SF53">
    <property type="entry name" value="ENDO-4-O-SULFATASE"/>
    <property type="match status" value="1"/>
</dbReference>
<dbReference type="InterPro" id="IPR000917">
    <property type="entry name" value="Sulfatase_N"/>
</dbReference>
<dbReference type="InterPro" id="IPR017850">
    <property type="entry name" value="Alkaline_phosphatase_core_sf"/>
</dbReference>
<dbReference type="Gene3D" id="3.40.720.10">
    <property type="entry name" value="Alkaline Phosphatase, subunit A"/>
    <property type="match status" value="1"/>
</dbReference>
<comment type="similarity">
    <text evidence="1">Belongs to the sulfatase family.</text>
</comment>
<reference evidence="7 8" key="1">
    <citation type="submission" date="2019-10" db="EMBL/GenBank/DDBJ databases">
        <title>Whole genome shotgun sequence of Acrocarpospora pleiomorpha NBRC 16267.</title>
        <authorList>
            <person name="Ichikawa N."/>
            <person name="Kimura A."/>
            <person name="Kitahashi Y."/>
            <person name="Komaki H."/>
            <person name="Oguchi A."/>
        </authorList>
    </citation>
    <scope>NUCLEOTIDE SEQUENCE [LARGE SCALE GENOMIC DNA]</scope>
    <source>
        <strain evidence="7 8">NBRC 16267</strain>
    </source>
</reference>
<feature type="signal peptide" evidence="5">
    <location>
        <begin position="1"/>
        <end position="26"/>
    </location>
</feature>
<sequence>MLPTTRRGFLAGTGGLVAAGLTSASAAETAAAKARTPRNFVIILADDMGWGEIGPYGQQKIVTPHLDRLAAEGVRFTSAYAGSSLCAPSRCALLTGLHAGHGTVRENPEGGPQRSLVAADFTFADLARMAGYRTALMGKWGFGPEAPGQVSHPNVRGFDEFFGYITHAHAHQYFPSYLWHNGDKVALDGKTYAPDLLRDKAVAFIKEADDRPFLLHFATILPHSPSQVPGDSGRYANEPWTRPNRRHAAQVTWLDSHVGDILRALQEAGVADSTLVLFTADNGPHHEKGVDPGIFNSNGPFRGVKRQLYDGGIRVPMIAWSPSLTPKVVHEPVALWDILPTLADFAGVPAPANLDGKSFRGLLTGGRYAGHPFLLWNRPRKMQAIRRGHWKLIRFAPNIAGAGPDGRIELYDLRGDRGERHDISARNPQLVAELVDLLDRSIGPDPRVPYGLQVREEGSEVMVTLHNGSASPWRNVRLSLDAFESERTDALEPGEALTVTFAFTGDAARGPLLARARFTANGKKVTFQAKV</sequence>
<dbReference type="Proteomes" id="UP000377595">
    <property type="component" value="Unassembled WGS sequence"/>
</dbReference>
<accession>A0A5M3XNW0</accession>
<dbReference type="PROSITE" id="PS51318">
    <property type="entry name" value="TAT"/>
    <property type="match status" value="1"/>
</dbReference>
<organism evidence="7 8">
    <name type="scientific">Acrocarpospora pleiomorpha</name>
    <dbReference type="NCBI Taxonomy" id="90975"/>
    <lineage>
        <taxon>Bacteria</taxon>
        <taxon>Bacillati</taxon>
        <taxon>Actinomycetota</taxon>
        <taxon>Actinomycetes</taxon>
        <taxon>Streptosporangiales</taxon>
        <taxon>Streptosporangiaceae</taxon>
        <taxon>Acrocarpospora</taxon>
    </lineage>
</organism>
<comment type="caution">
    <text evidence="7">The sequence shown here is derived from an EMBL/GenBank/DDBJ whole genome shotgun (WGS) entry which is preliminary data.</text>
</comment>
<dbReference type="PROSITE" id="PS00523">
    <property type="entry name" value="SULFATASE_1"/>
    <property type="match status" value="1"/>
</dbReference>
<dbReference type="InterPro" id="IPR024607">
    <property type="entry name" value="Sulfatase_CS"/>
</dbReference>
<keyword evidence="5" id="KW-0732">Signal</keyword>
<dbReference type="Gene3D" id="3.30.1120.10">
    <property type="match status" value="1"/>
</dbReference>
<evidence type="ECO:0000256" key="5">
    <source>
        <dbReference type="SAM" id="SignalP"/>
    </source>
</evidence>
<evidence type="ECO:0000256" key="1">
    <source>
        <dbReference type="ARBA" id="ARBA00008779"/>
    </source>
</evidence>
<dbReference type="OrthoDB" id="9777306at2"/>
<dbReference type="AlphaFoldDB" id="A0A5M3XNW0"/>
<dbReference type="Pfam" id="PF00884">
    <property type="entry name" value="Sulfatase"/>
    <property type="match status" value="1"/>
</dbReference>
<evidence type="ECO:0000256" key="3">
    <source>
        <dbReference type="ARBA" id="ARBA00022801"/>
    </source>
</evidence>
<feature type="chain" id="PRO_5024411129" evidence="5">
    <location>
        <begin position="27"/>
        <end position="531"/>
    </location>
</feature>
<dbReference type="RefSeq" id="WP_155346325.1">
    <property type="nucleotide sequence ID" value="NZ_BAAAHM010000014.1"/>
</dbReference>
<keyword evidence="3" id="KW-0378">Hydrolase</keyword>
<dbReference type="GO" id="GO:0004065">
    <property type="term" value="F:arylsulfatase activity"/>
    <property type="evidence" value="ECO:0007669"/>
    <property type="project" value="TreeGrafter"/>
</dbReference>
<dbReference type="EMBL" id="BLAF01000022">
    <property type="protein sequence ID" value="GES21331.1"/>
    <property type="molecule type" value="Genomic_DNA"/>
</dbReference>
<evidence type="ECO:0000313" key="8">
    <source>
        <dbReference type="Proteomes" id="UP000377595"/>
    </source>
</evidence>
<evidence type="ECO:0000256" key="2">
    <source>
        <dbReference type="ARBA" id="ARBA00022723"/>
    </source>
</evidence>
<protein>
    <submittedName>
        <fullName evidence="7">N-acetylgalactosamine-6-sulfatase</fullName>
    </submittedName>
</protein>
<evidence type="ECO:0000259" key="6">
    <source>
        <dbReference type="Pfam" id="PF00884"/>
    </source>
</evidence>
<feature type="domain" description="Sulfatase N-terminal" evidence="6">
    <location>
        <begin position="38"/>
        <end position="348"/>
    </location>
</feature>
<dbReference type="CDD" id="cd16145">
    <property type="entry name" value="ARS_like"/>
    <property type="match status" value="1"/>
</dbReference>
<dbReference type="PANTHER" id="PTHR42693">
    <property type="entry name" value="ARYLSULFATASE FAMILY MEMBER"/>
    <property type="match status" value="1"/>
</dbReference>
<name>A0A5M3XNW0_9ACTN</name>
<evidence type="ECO:0000313" key="7">
    <source>
        <dbReference type="EMBL" id="GES21331.1"/>
    </source>
</evidence>
<dbReference type="InterPro" id="IPR050738">
    <property type="entry name" value="Sulfatase"/>
</dbReference>
<evidence type="ECO:0000256" key="4">
    <source>
        <dbReference type="ARBA" id="ARBA00022837"/>
    </source>
</evidence>
<dbReference type="GO" id="GO:0046872">
    <property type="term" value="F:metal ion binding"/>
    <property type="evidence" value="ECO:0007669"/>
    <property type="project" value="UniProtKB-KW"/>
</dbReference>
<dbReference type="InterPro" id="IPR006311">
    <property type="entry name" value="TAT_signal"/>
</dbReference>
<proteinExistence type="inferred from homology"/>
<keyword evidence="8" id="KW-1185">Reference proteome</keyword>
<gene>
    <name evidence="7" type="primary">aslA</name>
    <name evidence="7" type="ORF">Aple_042270</name>
</gene>
<keyword evidence="2" id="KW-0479">Metal-binding</keyword>